<organism evidence="2 3">
    <name type="scientific">Cryomyces minteri</name>
    <dbReference type="NCBI Taxonomy" id="331657"/>
    <lineage>
        <taxon>Eukaryota</taxon>
        <taxon>Fungi</taxon>
        <taxon>Dikarya</taxon>
        <taxon>Ascomycota</taxon>
        <taxon>Pezizomycotina</taxon>
        <taxon>Dothideomycetes</taxon>
        <taxon>Dothideomycetes incertae sedis</taxon>
        <taxon>Cryomyces</taxon>
    </lineage>
</organism>
<accession>A0A4V5NEB7</accession>
<name>A0A4V5NEB7_9PEZI</name>
<dbReference type="EMBL" id="NAJN01000997">
    <property type="protein sequence ID" value="TKA66629.1"/>
    <property type="molecule type" value="Genomic_DNA"/>
</dbReference>
<dbReference type="AlphaFoldDB" id="A0A4V5NEB7"/>
<proteinExistence type="predicted"/>
<keyword evidence="3" id="KW-1185">Reference proteome</keyword>
<sequence length="183" mass="19638">MSPYATNTTPPLSTATTPVASSYVGYALGQAQNHLNTTSLRKKSIQKTDISEPTLISTTSNVDTFDLPPGTSLRNGQADAPVAPAVTAANPRRRRTHKLFNSAFGRSDPEEDASSPLPEGLAEQSSFSADDCDARPRLRKSSSEGRNMSARVRQQAAMFSNSAMPLHANTTQPPQVKSDGRMF</sequence>
<dbReference type="OrthoDB" id="5335210at2759"/>
<feature type="region of interest" description="Disordered" evidence="1">
    <location>
        <begin position="61"/>
        <end position="80"/>
    </location>
</feature>
<evidence type="ECO:0000256" key="1">
    <source>
        <dbReference type="SAM" id="MobiDB-lite"/>
    </source>
</evidence>
<evidence type="ECO:0000313" key="3">
    <source>
        <dbReference type="Proteomes" id="UP000308768"/>
    </source>
</evidence>
<evidence type="ECO:0000313" key="2">
    <source>
        <dbReference type="EMBL" id="TKA66629.1"/>
    </source>
</evidence>
<reference evidence="2 3" key="1">
    <citation type="submission" date="2017-03" db="EMBL/GenBank/DDBJ databases">
        <title>Genomes of endolithic fungi from Antarctica.</title>
        <authorList>
            <person name="Coleine C."/>
            <person name="Masonjones S."/>
            <person name="Stajich J.E."/>
        </authorList>
    </citation>
    <scope>NUCLEOTIDE SEQUENCE [LARGE SCALE GENOMIC DNA]</scope>
    <source>
        <strain evidence="2 3">CCFEE 5187</strain>
    </source>
</reference>
<feature type="region of interest" description="Disordered" evidence="1">
    <location>
        <begin position="90"/>
        <end position="183"/>
    </location>
</feature>
<protein>
    <submittedName>
        <fullName evidence="2">Uncharacterized protein</fullName>
    </submittedName>
</protein>
<comment type="caution">
    <text evidence="2">The sequence shown here is derived from an EMBL/GenBank/DDBJ whole genome shotgun (WGS) entry which is preliminary data.</text>
</comment>
<dbReference type="STRING" id="331657.A0A4V5NEB7"/>
<gene>
    <name evidence="2" type="ORF">B0A49_04774</name>
</gene>
<feature type="compositionally biased region" description="Polar residues" evidence="1">
    <location>
        <begin position="157"/>
        <end position="175"/>
    </location>
</feature>
<dbReference type="Proteomes" id="UP000308768">
    <property type="component" value="Unassembled WGS sequence"/>
</dbReference>